<accession>A0AAE3SNJ8</accession>
<organism evidence="3 4">
    <name type="scientific">Lentiprolixibacter aurantiacus</name>
    <dbReference type="NCBI Taxonomy" id="2993939"/>
    <lineage>
        <taxon>Bacteria</taxon>
        <taxon>Pseudomonadati</taxon>
        <taxon>Bacteroidota</taxon>
        <taxon>Flavobacteriia</taxon>
        <taxon>Flavobacteriales</taxon>
        <taxon>Flavobacteriaceae</taxon>
        <taxon>Lentiprolixibacter</taxon>
    </lineage>
</organism>
<evidence type="ECO:0000259" key="2">
    <source>
        <dbReference type="Pfam" id="PF13439"/>
    </source>
</evidence>
<dbReference type="AlphaFoldDB" id="A0AAE3SNJ8"/>
<proteinExistence type="predicted"/>
<sequence length="366" mass="42213">MAERIMHISLRADYGGAPNYMDVMANNLSDSYELYFACPEDKPYFEKWKSNPRIKQVFVLPHRKFSVKFLLRLSSFIRENKIKLIQSNGKGAGVYGRLLKLTNPRLKIIHAYRGVHIQKYNLLQKYLYLFYERLMLSLTDKVINVSIGEREICIGHRILTRAKSVQIYNGIPAIQPKRTPQLSEKYKGKFVIATLSRFDYAKNMESMIRIAEKCKSEKEILFVLIGDGEDKASLEQKSRELGLNNIDFVGFKNKEQISEYLSNTDLYLSTSRWEGLPFALIEASSMKIPIVASDVVGNNEVCKNEINGFLFPSENEEIAKEKILKIKNDSELKALLGENSRKVFENSFTVEKMVKNHQELYHSLLV</sequence>
<dbReference type="InterPro" id="IPR028098">
    <property type="entry name" value="Glyco_trans_4-like_N"/>
</dbReference>
<dbReference type="PANTHER" id="PTHR12526">
    <property type="entry name" value="GLYCOSYLTRANSFERASE"/>
    <property type="match status" value="1"/>
</dbReference>
<dbReference type="Pfam" id="PF00534">
    <property type="entry name" value="Glycos_transf_1"/>
    <property type="match status" value="1"/>
</dbReference>
<dbReference type="RefSeq" id="WP_266010692.1">
    <property type="nucleotide sequence ID" value="NZ_JAPFQP010000001.1"/>
</dbReference>
<evidence type="ECO:0000313" key="4">
    <source>
        <dbReference type="Proteomes" id="UP001207116"/>
    </source>
</evidence>
<name>A0AAE3SNJ8_9FLAO</name>
<dbReference type="EMBL" id="JAPFQP010000001">
    <property type="protein sequence ID" value="MCX2718547.1"/>
    <property type="molecule type" value="Genomic_DNA"/>
</dbReference>
<dbReference type="Gene3D" id="3.40.50.2000">
    <property type="entry name" value="Glycogen Phosphorylase B"/>
    <property type="match status" value="2"/>
</dbReference>
<protein>
    <submittedName>
        <fullName evidence="3">Glycosyltransferase</fullName>
        <ecNumber evidence="3">2.4.-.-</ecNumber>
    </submittedName>
</protein>
<dbReference type="Pfam" id="PF13439">
    <property type="entry name" value="Glyco_transf_4"/>
    <property type="match status" value="1"/>
</dbReference>
<dbReference type="PANTHER" id="PTHR12526:SF630">
    <property type="entry name" value="GLYCOSYLTRANSFERASE"/>
    <property type="match status" value="1"/>
</dbReference>
<dbReference type="InterPro" id="IPR001296">
    <property type="entry name" value="Glyco_trans_1"/>
</dbReference>
<dbReference type="Proteomes" id="UP001207116">
    <property type="component" value="Unassembled WGS sequence"/>
</dbReference>
<keyword evidence="3" id="KW-0328">Glycosyltransferase</keyword>
<gene>
    <name evidence="3" type="ORF">OO016_02935</name>
</gene>
<evidence type="ECO:0000313" key="3">
    <source>
        <dbReference type="EMBL" id="MCX2718547.1"/>
    </source>
</evidence>
<feature type="domain" description="Glycosyl transferase family 1" evidence="1">
    <location>
        <begin position="183"/>
        <end position="342"/>
    </location>
</feature>
<reference evidence="3" key="1">
    <citation type="submission" date="2022-11" db="EMBL/GenBank/DDBJ databases">
        <title>The characterization of three novel Bacteroidetes species and genomic analysis of their roles in tidal elemental geochemical cycles.</title>
        <authorList>
            <person name="Ma K.-J."/>
        </authorList>
    </citation>
    <scope>NUCLEOTIDE SEQUENCE</scope>
    <source>
        <strain evidence="3">M415</strain>
    </source>
</reference>
<dbReference type="GO" id="GO:0016757">
    <property type="term" value="F:glycosyltransferase activity"/>
    <property type="evidence" value="ECO:0007669"/>
    <property type="project" value="UniProtKB-KW"/>
</dbReference>
<comment type="caution">
    <text evidence="3">The sequence shown here is derived from an EMBL/GenBank/DDBJ whole genome shotgun (WGS) entry which is preliminary data.</text>
</comment>
<keyword evidence="4" id="KW-1185">Reference proteome</keyword>
<evidence type="ECO:0000259" key="1">
    <source>
        <dbReference type="Pfam" id="PF00534"/>
    </source>
</evidence>
<dbReference type="EC" id="2.4.-.-" evidence="3"/>
<feature type="domain" description="Glycosyltransferase subfamily 4-like N-terminal" evidence="2">
    <location>
        <begin position="14"/>
        <end position="171"/>
    </location>
</feature>
<dbReference type="SUPFAM" id="SSF53756">
    <property type="entry name" value="UDP-Glycosyltransferase/glycogen phosphorylase"/>
    <property type="match status" value="1"/>
</dbReference>
<keyword evidence="3" id="KW-0808">Transferase</keyword>